<feature type="signal peptide" evidence="2">
    <location>
        <begin position="1"/>
        <end position="24"/>
    </location>
</feature>
<evidence type="ECO:0008006" key="5">
    <source>
        <dbReference type="Google" id="ProtNLM"/>
    </source>
</evidence>
<sequence>MRPTLTAAALSCALSLLPAGGALAQGHGHEHSHKNAGAPYSGLQTRDIKSLSPEDIEELRRGGGWGLALPAELNGLPGPAHLLTLKEEIGLTAEQVEKVEALYEDMRVKAIAAGERLIAAEAALSGAFESGDIKPELLQRLLEAAGSARTDLRFIHLSRHLATPGLLTQEQIRKYNVLRGYADDK</sequence>
<dbReference type="Proteomes" id="UP001300261">
    <property type="component" value="Unassembled WGS sequence"/>
</dbReference>
<comment type="caution">
    <text evidence="3">The sequence shown here is derived from an EMBL/GenBank/DDBJ whole genome shotgun (WGS) entry which is preliminary data.</text>
</comment>
<evidence type="ECO:0000256" key="2">
    <source>
        <dbReference type="SAM" id="SignalP"/>
    </source>
</evidence>
<feature type="region of interest" description="Disordered" evidence="1">
    <location>
        <begin position="23"/>
        <end position="43"/>
    </location>
</feature>
<accession>A0ABT3QX81</accession>
<name>A0ABT3QX81_9HYPH</name>
<reference evidence="3 4" key="1">
    <citation type="journal article" date="2016" name="Int. J. Syst. Evol. Microbiol.">
        <title>Labrenzia salina sp. nov., isolated from the rhizosphere of the halophyte Arthrocnemum macrostachyum.</title>
        <authorList>
            <person name="Camacho M."/>
            <person name="Redondo-Gomez S."/>
            <person name="Rodriguez-Llorente I."/>
            <person name="Rohde M."/>
            <person name="Sproer C."/>
            <person name="Schumann P."/>
            <person name="Klenk H.P."/>
            <person name="Montero-Calasanz M.D.C."/>
        </authorList>
    </citation>
    <scope>NUCLEOTIDE SEQUENCE [LARGE SCALE GENOMIC DNA]</scope>
    <source>
        <strain evidence="3 4">DSM 29163</strain>
    </source>
</reference>
<dbReference type="EMBL" id="JAPEVI010000002">
    <property type="protein sequence ID" value="MCX2721510.1"/>
    <property type="molecule type" value="Genomic_DNA"/>
</dbReference>
<protein>
    <recommendedName>
        <fullName evidence="5">Periplasmic heavy metal sensor</fullName>
    </recommendedName>
</protein>
<dbReference type="Gene3D" id="1.20.120.1490">
    <property type="match status" value="1"/>
</dbReference>
<evidence type="ECO:0000313" key="4">
    <source>
        <dbReference type="Proteomes" id="UP001300261"/>
    </source>
</evidence>
<evidence type="ECO:0000256" key="1">
    <source>
        <dbReference type="SAM" id="MobiDB-lite"/>
    </source>
</evidence>
<gene>
    <name evidence="3" type="ORF">ON753_03685</name>
</gene>
<proteinExistence type="predicted"/>
<keyword evidence="2" id="KW-0732">Signal</keyword>
<feature type="chain" id="PRO_5046154068" description="Periplasmic heavy metal sensor" evidence="2">
    <location>
        <begin position="25"/>
        <end position="185"/>
    </location>
</feature>
<dbReference type="RefSeq" id="WP_265961206.1">
    <property type="nucleotide sequence ID" value="NZ_JAPEVI010000002.1"/>
</dbReference>
<keyword evidence="4" id="KW-1185">Reference proteome</keyword>
<organism evidence="3 4">
    <name type="scientific">Roseibium salinum</name>
    <dbReference type="NCBI Taxonomy" id="1604349"/>
    <lineage>
        <taxon>Bacteria</taxon>
        <taxon>Pseudomonadati</taxon>
        <taxon>Pseudomonadota</taxon>
        <taxon>Alphaproteobacteria</taxon>
        <taxon>Hyphomicrobiales</taxon>
        <taxon>Stappiaceae</taxon>
        <taxon>Roseibium</taxon>
    </lineage>
</organism>
<evidence type="ECO:0000313" key="3">
    <source>
        <dbReference type="EMBL" id="MCX2721510.1"/>
    </source>
</evidence>